<dbReference type="SUPFAM" id="SSF46548">
    <property type="entry name" value="alpha-helical ferredoxin"/>
    <property type="match status" value="1"/>
</dbReference>
<dbReference type="Pfam" id="PF14691">
    <property type="entry name" value="Fer4_20"/>
    <property type="match status" value="1"/>
</dbReference>
<dbReference type="InterPro" id="IPR017896">
    <property type="entry name" value="4Fe4S_Fe-S-bd"/>
</dbReference>
<gene>
    <name evidence="2" type="ORF">ACFPMF_25655</name>
</gene>
<dbReference type="InterPro" id="IPR036188">
    <property type="entry name" value="FAD/NAD-bd_sf"/>
</dbReference>
<proteinExistence type="predicted"/>
<feature type="domain" description="4Fe-4S ferredoxin-type" evidence="1">
    <location>
        <begin position="28"/>
        <end position="58"/>
    </location>
</feature>
<dbReference type="PROSITE" id="PS51379">
    <property type="entry name" value="4FE4S_FER_2"/>
    <property type="match status" value="1"/>
</dbReference>
<dbReference type="PRINTS" id="PR00419">
    <property type="entry name" value="ADXRDTASE"/>
</dbReference>
<organism evidence="2 3">
    <name type="scientific">Larkinella bovis</name>
    <dbReference type="NCBI Taxonomy" id="683041"/>
    <lineage>
        <taxon>Bacteria</taxon>
        <taxon>Pseudomonadati</taxon>
        <taxon>Bacteroidota</taxon>
        <taxon>Cytophagia</taxon>
        <taxon>Cytophagales</taxon>
        <taxon>Spirosomataceae</taxon>
        <taxon>Larkinella</taxon>
    </lineage>
</organism>
<evidence type="ECO:0000313" key="3">
    <source>
        <dbReference type="Proteomes" id="UP001596106"/>
    </source>
</evidence>
<reference evidence="3" key="1">
    <citation type="journal article" date="2019" name="Int. J. Syst. Evol. Microbiol.">
        <title>The Global Catalogue of Microorganisms (GCM) 10K type strain sequencing project: providing services to taxonomists for standard genome sequencing and annotation.</title>
        <authorList>
            <consortium name="The Broad Institute Genomics Platform"/>
            <consortium name="The Broad Institute Genome Sequencing Center for Infectious Disease"/>
            <person name="Wu L."/>
            <person name="Ma J."/>
        </authorList>
    </citation>
    <scope>NUCLEOTIDE SEQUENCE [LARGE SCALE GENOMIC DNA]</scope>
    <source>
        <strain evidence="3">CCUG 55250</strain>
    </source>
</reference>
<accession>A0ABW0IGY8</accession>
<dbReference type="InterPro" id="IPR009051">
    <property type="entry name" value="Helical_ferredxn"/>
</dbReference>
<dbReference type="PANTHER" id="PTHR42783">
    <property type="entry name" value="GLUTAMATE SYNTHASE [NADPH] SMALL CHAIN"/>
    <property type="match status" value="1"/>
</dbReference>
<dbReference type="Pfam" id="PF07992">
    <property type="entry name" value="Pyr_redox_2"/>
    <property type="match status" value="1"/>
</dbReference>
<protein>
    <submittedName>
        <fullName evidence="2">NAD(P)-dependent oxidoreductase</fullName>
    </submittedName>
</protein>
<sequence>MAIVNNRLTEEQYEQNFGDIHPPFVNRDAAQVEASRCLYCYDAPCTKSCPTTIDIPKFIRQITTDNLKGSAHTILSANILGGGCSKVCPVEKLCEGSCVYHLLGEPPIPIAKLQRFSTEKAIAEKWPLFRRKPAKNKKVAVVGAGPAGLSCAHALSREGVEVTIYEKESKGGGLMTYGVAAYKVSPQFCEEEVDFITSLGGITIRYNTELGKTVSLHELQQQYDAVYLGVGVGLTRQLGVPGEELTGVEEAIRFIYDIRTKGYPSVPVGDKVAVIGLGMTAIDAATQAKRLGASEVTILYRRTQEEMPCTEAELNQAKLDGCRIIWLAAPHEIRGVDGQVTELMGRRMQLGEPDASGRQTPVETGETFSLDVDMVIKATGQLPFEELINQCQLENRNGRVTTNHGCATNLRGVFAGGDCVNGGKEVVDAVQAGKDGAQAILSFLQIL</sequence>
<evidence type="ECO:0000259" key="1">
    <source>
        <dbReference type="PROSITE" id="PS51379"/>
    </source>
</evidence>
<comment type="caution">
    <text evidence="2">The sequence shown here is derived from an EMBL/GenBank/DDBJ whole genome shotgun (WGS) entry which is preliminary data.</text>
</comment>
<name>A0ABW0IGY8_9BACT</name>
<dbReference type="Gene3D" id="1.10.1060.10">
    <property type="entry name" value="Alpha-helical ferredoxin"/>
    <property type="match status" value="1"/>
</dbReference>
<dbReference type="RefSeq" id="WP_379850550.1">
    <property type="nucleotide sequence ID" value="NZ_JBHSMA010000015.1"/>
</dbReference>
<dbReference type="PANTHER" id="PTHR42783:SF3">
    <property type="entry name" value="GLUTAMATE SYNTHASE [NADPH] SMALL CHAIN-RELATED"/>
    <property type="match status" value="1"/>
</dbReference>
<dbReference type="InterPro" id="IPR023753">
    <property type="entry name" value="FAD/NAD-binding_dom"/>
</dbReference>
<dbReference type="SUPFAM" id="SSF51971">
    <property type="entry name" value="Nucleotide-binding domain"/>
    <property type="match status" value="2"/>
</dbReference>
<dbReference type="InterPro" id="IPR028261">
    <property type="entry name" value="DPD_II"/>
</dbReference>
<dbReference type="Gene3D" id="3.50.50.60">
    <property type="entry name" value="FAD/NAD(P)-binding domain"/>
    <property type="match status" value="2"/>
</dbReference>
<evidence type="ECO:0000313" key="2">
    <source>
        <dbReference type="EMBL" id="MFC5412736.1"/>
    </source>
</evidence>
<dbReference type="EMBL" id="JBHSMA010000015">
    <property type="protein sequence ID" value="MFC5412736.1"/>
    <property type="molecule type" value="Genomic_DNA"/>
</dbReference>
<dbReference type="Proteomes" id="UP001596106">
    <property type="component" value="Unassembled WGS sequence"/>
</dbReference>
<keyword evidence="3" id="KW-1185">Reference proteome</keyword>